<dbReference type="EMBL" id="JAGPXC010000003">
    <property type="protein sequence ID" value="KAH6655665.1"/>
    <property type="molecule type" value="Genomic_DNA"/>
</dbReference>
<evidence type="ECO:0000313" key="2">
    <source>
        <dbReference type="EMBL" id="KAH6655665.1"/>
    </source>
</evidence>
<keyword evidence="3" id="KW-1185">Reference proteome</keyword>
<proteinExistence type="predicted"/>
<sequence>MLLLSSDIACTSSSRAYILIRHADYPLSPNKHKWCIGNLLFDGRDKLNVSKKPDWMSENRVADEVRIRMENGDEENGIKSDDRQDRPDSSSVPTAVHKHAQVLRGATFAQAKKEEFKIQRWWRRALSDMTKLVTIQRRFVHIQRGRGVYDPG</sequence>
<name>A0A9P8UP00_9PEZI</name>
<gene>
    <name evidence="2" type="ORF">BKA67DRAFT_645136</name>
</gene>
<organism evidence="2 3">
    <name type="scientific">Truncatella angustata</name>
    <dbReference type="NCBI Taxonomy" id="152316"/>
    <lineage>
        <taxon>Eukaryota</taxon>
        <taxon>Fungi</taxon>
        <taxon>Dikarya</taxon>
        <taxon>Ascomycota</taxon>
        <taxon>Pezizomycotina</taxon>
        <taxon>Sordariomycetes</taxon>
        <taxon>Xylariomycetidae</taxon>
        <taxon>Amphisphaeriales</taxon>
        <taxon>Sporocadaceae</taxon>
        <taxon>Truncatella</taxon>
    </lineage>
</organism>
<dbReference type="RefSeq" id="XP_045959930.1">
    <property type="nucleotide sequence ID" value="XM_046105869.1"/>
</dbReference>
<accession>A0A9P8UP00</accession>
<feature type="compositionally biased region" description="Basic and acidic residues" evidence="1">
    <location>
        <begin position="66"/>
        <end position="88"/>
    </location>
</feature>
<evidence type="ECO:0000256" key="1">
    <source>
        <dbReference type="SAM" id="MobiDB-lite"/>
    </source>
</evidence>
<protein>
    <submittedName>
        <fullName evidence="2">Uncharacterized protein</fullName>
    </submittedName>
</protein>
<dbReference type="AlphaFoldDB" id="A0A9P8UP00"/>
<comment type="caution">
    <text evidence="2">The sequence shown here is derived from an EMBL/GenBank/DDBJ whole genome shotgun (WGS) entry which is preliminary data.</text>
</comment>
<dbReference type="Proteomes" id="UP000758603">
    <property type="component" value="Unassembled WGS sequence"/>
</dbReference>
<feature type="region of interest" description="Disordered" evidence="1">
    <location>
        <begin position="66"/>
        <end position="94"/>
    </location>
</feature>
<evidence type="ECO:0000313" key="3">
    <source>
        <dbReference type="Proteomes" id="UP000758603"/>
    </source>
</evidence>
<reference evidence="2" key="1">
    <citation type="journal article" date="2021" name="Nat. Commun.">
        <title>Genetic determinants of endophytism in the Arabidopsis root mycobiome.</title>
        <authorList>
            <person name="Mesny F."/>
            <person name="Miyauchi S."/>
            <person name="Thiergart T."/>
            <person name="Pickel B."/>
            <person name="Atanasova L."/>
            <person name="Karlsson M."/>
            <person name="Huettel B."/>
            <person name="Barry K.W."/>
            <person name="Haridas S."/>
            <person name="Chen C."/>
            <person name="Bauer D."/>
            <person name="Andreopoulos W."/>
            <person name="Pangilinan J."/>
            <person name="LaButti K."/>
            <person name="Riley R."/>
            <person name="Lipzen A."/>
            <person name="Clum A."/>
            <person name="Drula E."/>
            <person name="Henrissat B."/>
            <person name="Kohler A."/>
            <person name="Grigoriev I.V."/>
            <person name="Martin F.M."/>
            <person name="Hacquard S."/>
        </authorList>
    </citation>
    <scope>NUCLEOTIDE SEQUENCE</scope>
    <source>
        <strain evidence="2">MPI-SDFR-AT-0073</strain>
    </source>
</reference>
<dbReference type="GeneID" id="70134760"/>